<keyword evidence="2" id="KW-0378">Hydrolase</keyword>
<dbReference type="EMBL" id="BPUS01000004">
    <property type="protein sequence ID" value="GJH25399.1"/>
    <property type="molecule type" value="Genomic_DNA"/>
</dbReference>
<dbReference type="PANTHER" id="PTHR43736">
    <property type="entry name" value="ADP-RIBOSE PYROPHOSPHATASE"/>
    <property type="match status" value="1"/>
</dbReference>
<dbReference type="SUPFAM" id="SSF55811">
    <property type="entry name" value="Nudix"/>
    <property type="match status" value="1"/>
</dbReference>
<dbReference type="PROSITE" id="PS51462">
    <property type="entry name" value="NUDIX"/>
    <property type="match status" value="1"/>
</dbReference>
<accession>A0AA37IA33</accession>
<comment type="caution">
    <text evidence="4">The sequence shown here is derived from an EMBL/GenBank/DDBJ whole genome shotgun (WGS) entry which is preliminary data.</text>
</comment>
<reference evidence="4" key="1">
    <citation type="submission" date="2022-09" db="EMBL/GenBank/DDBJ databases">
        <title>Isolation and characterization of 3-chlorobenzoate degrading bacteria from soils in Shizuoka.</title>
        <authorList>
            <person name="Ifat A."/>
            <person name="Ogawa N."/>
            <person name="Kimbara K."/>
            <person name="Moriuchi R."/>
            <person name="Dohra H."/>
            <person name="Shintani M."/>
        </authorList>
    </citation>
    <scope>NUCLEOTIDE SEQUENCE</scope>
    <source>
        <strain evidence="4">19CS4-2</strain>
    </source>
</reference>
<protein>
    <recommendedName>
        <fullName evidence="3">Nudix hydrolase domain-containing protein</fullName>
    </recommendedName>
</protein>
<dbReference type="InterPro" id="IPR020084">
    <property type="entry name" value="NUDIX_hydrolase_CS"/>
</dbReference>
<gene>
    <name evidence="4" type="ORF">CBA19CS42_12805</name>
</gene>
<dbReference type="AlphaFoldDB" id="A0AA37IA33"/>
<feature type="domain" description="Nudix hydrolase" evidence="3">
    <location>
        <begin position="50"/>
        <end position="168"/>
    </location>
</feature>
<dbReference type="Proteomes" id="UP001055111">
    <property type="component" value="Unassembled WGS sequence"/>
</dbReference>
<organism evidence="4 5">
    <name type="scientific">Caballeronia novacaledonica</name>
    <dbReference type="NCBI Taxonomy" id="1544861"/>
    <lineage>
        <taxon>Bacteria</taxon>
        <taxon>Pseudomonadati</taxon>
        <taxon>Pseudomonadota</taxon>
        <taxon>Betaproteobacteria</taxon>
        <taxon>Burkholderiales</taxon>
        <taxon>Burkholderiaceae</taxon>
        <taxon>Caballeronia</taxon>
    </lineage>
</organism>
<proteinExistence type="predicted"/>
<dbReference type="Gene3D" id="3.90.79.10">
    <property type="entry name" value="Nucleoside Triphosphate Pyrophosphohydrolase"/>
    <property type="match status" value="1"/>
</dbReference>
<evidence type="ECO:0000259" key="3">
    <source>
        <dbReference type="PROSITE" id="PS51462"/>
    </source>
</evidence>
<dbReference type="PROSITE" id="PS00893">
    <property type="entry name" value="NUDIX_BOX"/>
    <property type="match status" value="1"/>
</dbReference>
<dbReference type="CDD" id="cd04667">
    <property type="entry name" value="NUDIX_Hydrolase"/>
    <property type="match status" value="1"/>
</dbReference>
<dbReference type="GO" id="GO:0016787">
    <property type="term" value="F:hydrolase activity"/>
    <property type="evidence" value="ECO:0007669"/>
    <property type="project" value="UniProtKB-KW"/>
</dbReference>
<evidence type="ECO:0000256" key="2">
    <source>
        <dbReference type="ARBA" id="ARBA00022801"/>
    </source>
</evidence>
<sequence>MSGTRLAETQFGNAAVIERSTMKLSLGTLGPACTTHRAHSHEQKIKVGASLRKRATVICRKGNRILLVARRRTKWALPGGMLKRGEHLPDAALRELKEETRLAGKSAKFLFHHRGRQKHHHVFFCDVPKSAKPRASNEISRCRWVHVSEIPRLATTAPTRLIVKALGDEKRKR</sequence>
<dbReference type="InterPro" id="IPR000086">
    <property type="entry name" value="NUDIX_hydrolase_dom"/>
</dbReference>
<dbReference type="PANTHER" id="PTHR43736:SF1">
    <property type="entry name" value="DIHYDRONEOPTERIN TRIPHOSPHATE DIPHOSPHATASE"/>
    <property type="match status" value="1"/>
</dbReference>
<evidence type="ECO:0000313" key="5">
    <source>
        <dbReference type="Proteomes" id="UP001055111"/>
    </source>
</evidence>
<dbReference type="InterPro" id="IPR015797">
    <property type="entry name" value="NUDIX_hydrolase-like_dom_sf"/>
</dbReference>
<name>A0AA37IA33_9BURK</name>
<comment type="cofactor">
    <cofactor evidence="1">
        <name>Mg(2+)</name>
        <dbReference type="ChEBI" id="CHEBI:18420"/>
    </cofactor>
</comment>
<evidence type="ECO:0000256" key="1">
    <source>
        <dbReference type="ARBA" id="ARBA00001946"/>
    </source>
</evidence>
<dbReference type="Pfam" id="PF00293">
    <property type="entry name" value="NUDIX"/>
    <property type="match status" value="1"/>
</dbReference>
<evidence type="ECO:0000313" key="4">
    <source>
        <dbReference type="EMBL" id="GJH25399.1"/>
    </source>
</evidence>